<name>A0A7G2CKQ9_9TRYP</name>
<evidence type="ECO:0000313" key="1">
    <source>
        <dbReference type="EMBL" id="CAD2219531.1"/>
    </source>
</evidence>
<dbReference type="VEuPathDB" id="TriTrypDB:ADEAN_000703900"/>
<organism evidence="1 2">
    <name type="scientific">Angomonas deanei</name>
    <dbReference type="NCBI Taxonomy" id="59799"/>
    <lineage>
        <taxon>Eukaryota</taxon>
        <taxon>Discoba</taxon>
        <taxon>Euglenozoa</taxon>
        <taxon>Kinetoplastea</taxon>
        <taxon>Metakinetoplastina</taxon>
        <taxon>Trypanosomatida</taxon>
        <taxon>Trypanosomatidae</taxon>
        <taxon>Strigomonadinae</taxon>
        <taxon>Angomonas</taxon>
    </lineage>
</organism>
<reference evidence="1 2" key="1">
    <citation type="submission" date="2020-08" db="EMBL/GenBank/DDBJ databases">
        <authorList>
            <person name="Newling K."/>
            <person name="Davey J."/>
            <person name="Forrester S."/>
        </authorList>
    </citation>
    <scope>NUCLEOTIDE SEQUENCE [LARGE SCALE GENOMIC DNA]</scope>
    <source>
        <strain evidence="2">Crithidia deanei Carvalho (ATCC PRA-265)</strain>
    </source>
</reference>
<proteinExistence type="predicted"/>
<dbReference type="Proteomes" id="UP000515908">
    <property type="component" value="Chromosome 14"/>
</dbReference>
<dbReference type="AlphaFoldDB" id="A0A7G2CKQ9"/>
<protein>
    <submittedName>
        <fullName evidence="1">Uncharacterized protein</fullName>
    </submittedName>
</protein>
<dbReference type="EMBL" id="LR877158">
    <property type="protein sequence ID" value="CAD2219531.1"/>
    <property type="molecule type" value="Genomic_DNA"/>
</dbReference>
<sequence>MKIHFTKTKVTAGGQDPHADLLIEPTPLKGSHQLVPTDSQYAWLRIVGDKRWCESFRYALVSSWKSRVLSVGEGEKKEKNLPEINSIGDVIYKRWNCRRGHQILTRTRLTAEKFCKGESNLTFTADDERNFRSEAKSRSLILSDMCQTCLKNTDTSKIREWITRLWVIFAVGIDNDPTGTKVLSYDVRKKVHDTVIDQEDAVVIRAALFYFFVPTLPFEYCQKIAEEDYRKEPLPPLEKDSNFDGSITKATPSQKMFALIVMDVLGSLLDTLTEIEVAKVLKAFKPAIVDAHDRISKGVKGGIKERLAGEGQESSDALFYKGDGIHINHLDKYGNRKKQNKFV</sequence>
<keyword evidence="2" id="KW-1185">Reference proteome</keyword>
<accession>A0A7G2CKQ9</accession>
<gene>
    <name evidence="1" type="ORF">ADEAN_000703900</name>
</gene>
<evidence type="ECO:0000313" key="2">
    <source>
        <dbReference type="Proteomes" id="UP000515908"/>
    </source>
</evidence>